<keyword evidence="5" id="KW-1133">Transmembrane helix</keyword>
<keyword evidence="1" id="KW-0488">Methylation</keyword>
<dbReference type="InterPro" id="IPR024478">
    <property type="entry name" value="HlyB_4HB_MCP"/>
</dbReference>
<protein>
    <submittedName>
        <fullName evidence="8">Methyl-accepting chemotaxis protein I</fullName>
    </submittedName>
</protein>
<evidence type="ECO:0000259" key="6">
    <source>
        <dbReference type="PROSITE" id="PS50111"/>
    </source>
</evidence>
<evidence type="ECO:0000313" key="8">
    <source>
        <dbReference type="EMBL" id="GHC23511.1"/>
    </source>
</evidence>
<dbReference type="EMBL" id="BMZM01000002">
    <property type="protein sequence ID" value="GHC23511.1"/>
    <property type="molecule type" value="Genomic_DNA"/>
</dbReference>
<evidence type="ECO:0000313" key="9">
    <source>
        <dbReference type="Proteomes" id="UP000604243"/>
    </source>
</evidence>
<evidence type="ECO:0000256" key="1">
    <source>
        <dbReference type="ARBA" id="ARBA00022481"/>
    </source>
</evidence>
<reference evidence="9" key="1">
    <citation type="journal article" date="2019" name="Int. J. Syst. Evol. Microbiol.">
        <title>The Global Catalogue of Microorganisms (GCM) 10K type strain sequencing project: providing services to taxonomists for standard genome sequencing and annotation.</title>
        <authorList>
            <consortium name="The Broad Institute Genomics Platform"/>
            <consortium name="The Broad Institute Genome Sequencing Center for Infectious Disease"/>
            <person name="Wu L."/>
            <person name="Ma J."/>
        </authorList>
    </citation>
    <scope>NUCLEOTIDE SEQUENCE [LARGE SCALE GENOMIC DNA]</scope>
    <source>
        <strain evidence="9">KCTC 42082</strain>
    </source>
</reference>
<evidence type="ECO:0000259" key="7">
    <source>
        <dbReference type="PROSITE" id="PS50885"/>
    </source>
</evidence>
<organism evidence="8 9">
    <name type="scientific">Kushneria pakistanensis</name>
    <dbReference type="NCBI Taxonomy" id="1508770"/>
    <lineage>
        <taxon>Bacteria</taxon>
        <taxon>Pseudomonadati</taxon>
        <taxon>Pseudomonadota</taxon>
        <taxon>Gammaproteobacteria</taxon>
        <taxon>Oceanospirillales</taxon>
        <taxon>Halomonadaceae</taxon>
        <taxon>Kushneria</taxon>
    </lineage>
</organism>
<dbReference type="SMART" id="SM00283">
    <property type="entry name" value="MA"/>
    <property type="match status" value="1"/>
</dbReference>
<name>A0ABQ3FGS7_9GAMM</name>
<keyword evidence="2 4" id="KW-0807">Transducer</keyword>
<proteinExistence type="inferred from homology"/>
<feature type="domain" description="Methyl-accepting transducer" evidence="6">
    <location>
        <begin position="273"/>
        <end position="502"/>
    </location>
</feature>
<dbReference type="PROSITE" id="PS50111">
    <property type="entry name" value="CHEMOTAXIS_TRANSDUC_2"/>
    <property type="match status" value="1"/>
</dbReference>
<feature type="transmembrane region" description="Helical" evidence="5">
    <location>
        <begin position="12"/>
        <end position="35"/>
    </location>
</feature>
<dbReference type="InterPro" id="IPR051310">
    <property type="entry name" value="MCP_chemotaxis"/>
</dbReference>
<gene>
    <name evidence="8" type="primary">cheD</name>
    <name evidence="8" type="ORF">GCM10010082_14740</name>
</gene>
<sequence>MTMLTRLNIGTRLGMGFGVLTLLLIASALVGLMGLGSMKDTADRAINTDALLAQNAMSVQRLALEERRFEKDSFINIATPDRVAGYYDKWDASRQALAQTLTQGQQIAPTDALKKLYAQAGTALEAYAAGFQAIHQRIISGELTEPAQANAAFGAYKEQVYQLESLADQINTVAAERMDRADDTITTAHSRTMVSLLTFAVIALLVAIALALVITRSITRPLKQALYVAEQVAQGDLTQNIIVTGRDETAQLLASMKKMNGSLLTLVSSIRDTCQSVHAGASELSHASHDLASRTEQQAASLEETAASMEEISSTVKNNTEATQRINALTIDATGSARSSSSDVVQSLSLMKEIAVQSQRVNEILATIDSISFQTNILALNASVEAARAGEQGRGFAVVASEVRALANRSATSAGEIRQLLETMGQRITSGVSQAERSGTSIEQTRGAIEELATLINEIATASREQDGGVDQVNTAIAQMDLVTQQNAAMVEQSTAAASMLEEQAGQLQQLVATFRIRDTAHA</sequence>
<dbReference type="Pfam" id="PF12729">
    <property type="entry name" value="4HB_MCP_1"/>
    <property type="match status" value="1"/>
</dbReference>
<evidence type="ECO:0000256" key="2">
    <source>
        <dbReference type="ARBA" id="ARBA00023224"/>
    </source>
</evidence>
<dbReference type="PROSITE" id="PS50885">
    <property type="entry name" value="HAMP"/>
    <property type="match status" value="1"/>
</dbReference>
<dbReference type="SUPFAM" id="SSF58104">
    <property type="entry name" value="Methyl-accepting chemotaxis protein (MCP) signaling domain"/>
    <property type="match status" value="1"/>
</dbReference>
<evidence type="ECO:0000256" key="5">
    <source>
        <dbReference type="SAM" id="Phobius"/>
    </source>
</evidence>
<comment type="similarity">
    <text evidence="3">Belongs to the methyl-accepting chemotaxis (MCP) protein family.</text>
</comment>
<dbReference type="PRINTS" id="PR00260">
    <property type="entry name" value="CHEMTRNSDUCR"/>
</dbReference>
<comment type="caution">
    <text evidence="8">The sequence shown here is derived from an EMBL/GenBank/DDBJ whole genome shotgun (WGS) entry which is preliminary data.</text>
</comment>
<feature type="transmembrane region" description="Helical" evidence="5">
    <location>
        <begin position="194"/>
        <end position="214"/>
    </location>
</feature>
<evidence type="ECO:0000256" key="3">
    <source>
        <dbReference type="ARBA" id="ARBA00029447"/>
    </source>
</evidence>
<feature type="domain" description="HAMP" evidence="7">
    <location>
        <begin position="216"/>
        <end position="268"/>
    </location>
</feature>
<accession>A0ABQ3FGS7</accession>
<dbReference type="CDD" id="cd11386">
    <property type="entry name" value="MCP_signal"/>
    <property type="match status" value="1"/>
</dbReference>
<keyword evidence="9" id="KW-1185">Reference proteome</keyword>
<dbReference type="PANTHER" id="PTHR43531:SF14">
    <property type="entry name" value="METHYL-ACCEPTING CHEMOTAXIS PROTEIN I-RELATED"/>
    <property type="match status" value="1"/>
</dbReference>
<dbReference type="Pfam" id="PF00015">
    <property type="entry name" value="MCPsignal"/>
    <property type="match status" value="1"/>
</dbReference>
<dbReference type="InterPro" id="IPR004090">
    <property type="entry name" value="Chemotax_Me-accpt_rcpt"/>
</dbReference>
<dbReference type="Gene3D" id="1.10.287.950">
    <property type="entry name" value="Methyl-accepting chemotaxis protein"/>
    <property type="match status" value="1"/>
</dbReference>
<dbReference type="PANTHER" id="PTHR43531">
    <property type="entry name" value="PROTEIN ICFG"/>
    <property type="match status" value="1"/>
</dbReference>
<dbReference type="InterPro" id="IPR003660">
    <property type="entry name" value="HAMP_dom"/>
</dbReference>
<dbReference type="InterPro" id="IPR004089">
    <property type="entry name" value="MCPsignal_dom"/>
</dbReference>
<dbReference type="SMART" id="SM00304">
    <property type="entry name" value="HAMP"/>
    <property type="match status" value="1"/>
</dbReference>
<evidence type="ECO:0000256" key="4">
    <source>
        <dbReference type="PROSITE-ProRule" id="PRU00284"/>
    </source>
</evidence>
<keyword evidence="5" id="KW-0472">Membrane</keyword>
<dbReference type="Proteomes" id="UP000604243">
    <property type="component" value="Unassembled WGS sequence"/>
</dbReference>
<dbReference type="Pfam" id="PF00672">
    <property type="entry name" value="HAMP"/>
    <property type="match status" value="1"/>
</dbReference>
<dbReference type="CDD" id="cd06225">
    <property type="entry name" value="HAMP"/>
    <property type="match status" value="1"/>
</dbReference>
<keyword evidence="5" id="KW-0812">Transmembrane</keyword>